<evidence type="ECO:0000313" key="2">
    <source>
        <dbReference type="Proteomes" id="UP000800082"/>
    </source>
</evidence>
<dbReference type="GeneID" id="54345866"/>
<accession>A0A6A5REA1</accession>
<evidence type="ECO:0000313" key="1">
    <source>
        <dbReference type="EMBL" id="KAF1926575.1"/>
    </source>
</evidence>
<protein>
    <submittedName>
        <fullName evidence="1">Uncharacterized protein</fullName>
    </submittedName>
</protein>
<keyword evidence="2" id="KW-1185">Reference proteome</keyword>
<dbReference type="AlphaFoldDB" id="A0A6A5REA1"/>
<sequence>MDSSCRRCGPIPSWPAMCTLIYPAWGRWQLQHHCETKLLQTGMCDDLSSVPLLTTNHMHREVKIAIVPSGSETTARESFHREQTISLQVNSEEMLGSLYSAGWLPSWLPIRHIWLACRADWHYGILRGLQSGREATHNQLTRVNSPDMQDAGATAPEKVQVHHVENQMGLGSNYDAEAEP</sequence>
<dbReference type="Proteomes" id="UP000800082">
    <property type="component" value="Unassembled WGS sequence"/>
</dbReference>
<proteinExistence type="predicted"/>
<organism evidence="1 2">
    <name type="scientific">Didymella exigua CBS 183.55</name>
    <dbReference type="NCBI Taxonomy" id="1150837"/>
    <lineage>
        <taxon>Eukaryota</taxon>
        <taxon>Fungi</taxon>
        <taxon>Dikarya</taxon>
        <taxon>Ascomycota</taxon>
        <taxon>Pezizomycotina</taxon>
        <taxon>Dothideomycetes</taxon>
        <taxon>Pleosporomycetidae</taxon>
        <taxon>Pleosporales</taxon>
        <taxon>Pleosporineae</taxon>
        <taxon>Didymellaceae</taxon>
        <taxon>Didymella</taxon>
    </lineage>
</organism>
<reference evidence="1" key="1">
    <citation type="journal article" date="2020" name="Stud. Mycol.">
        <title>101 Dothideomycetes genomes: a test case for predicting lifestyles and emergence of pathogens.</title>
        <authorList>
            <person name="Haridas S."/>
            <person name="Albert R."/>
            <person name="Binder M."/>
            <person name="Bloem J."/>
            <person name="Labutti K."/>
            <person name="Salamov A."/>
            <person name="Andreopoulos B."/>
            <person name="Baker S."/>
            <person name="Barry K."/>
            <person name="Bills G."/>
            <person name="Bluhm B."/>
            <person name="Cannon C."/>
            <person name="Castanera R."/>
            <person name="Culley D."/>
            <person name="Daum C."/>
            <person name="Ezra D."/>
            <person name="Gonzalez J."/>
            <person name="Henrissat B."/>
            <person name="Kuo A."/>
            <person name="Liang C."/>
            <person name="Lipzen A."/>
            <person name="Lutzoni F."/>
            <person name="Magnuson J."/>
            <person name="Mondo S."/>
            <person name="Nolan M."/>
            <person name="Ohm R."/>
            <person name="Pangilinan J."/>
            <person name="Park H.-J."/>
            <person name="Ramirez L."/>
            <person name="Alfaro M."/>
            <person name="Sun H."/>
            <person name="Tritt A."/>
            <person name="Yoshinaga Y."/>
            <person name="Zwiers L.-H."/>
            <person name="Turgeon B."/>
            <person name="Goodwin S."/>
            <person name="Spatafora J."/>
            <person name="Crous P."/>
            <person name="Grigoriev I."/>
        </authorList>
    </citation>
    <scope>NUCLEOTIDE SEQUENCE</scope>
    <source>
        <strain evidence="1">CBS 183.55</strain>
    </source>
</reference>
<gene>
    <name evidence="1" type="ORF">M421DRAFT_210755</name>
</gene>
<dbReference type="RefSeq" id="XP_033446827.1">
    <property type="nucleotide sequence ID" value="XM_033588219.1"/>
</dbReference>
<dbReference type="EMBL" id="ML978976">
    <property type="protein sequence ID" value="KAF1926575.1"/>
    <property type="molecule type" value="Genomic_DNA"/>
</dbReference>
<name>A0A6A5REA1_9PLEO</name>